<dbReference type="Gene3D" id="1.20.1740.10">
    <property type="entry name" value="Amino acid/polyamine transporter I"/>
    <property type="match status" value="1"/>
</dbReference>
<dbReference type="AlphaFoldDB" id="A0A816MN86"/>
<dbReference type="GO" id="GO:0006865">
    <property type="term" value="P:amino acid transport"/>
    <property type="evidence" value="ECO:0007669"/>
    <property type="project" value="InterPro"/>
</dbReference>
<comment type="caution">
    <text evidence="7">The sequence shown here is derived from an EMBL/GenBank/DDBJ whole genome shotgun (WGS) entry which is preliminary data.</text>
</comment>
<keyword evidence="4 6" id="KW-1133">Transmembrane helix</keyword>
<keyword evidence="10" id="KW-1185">Reference proteome</keyword>
<feature type="transmembrane region" description="Helical" evidence="6">
    <location>
        <begin position="111"/>
        <end position="133"/>
    </location>
</feature>
<evidence type="ECO:0000256" key="2">
    <source>
        <dbReference type="ARBA" id="ARBA00022448"/>
    </source>
</evidence>
<dbReference type="Proteomes" id="UP000663866">
    <property type="component" value="Unassembled WGS sequence"/>
</dbReference>
<name>A0A816MN86_9BILA</name>
<dbReference type="GO" id="GO:0022857">
    <property type="term" value="F:transmembrane transporter activity"/>
    <property type="evidence" value="ECO:0007669"/>
    <property type="project" value="InterPro"/>
</dbReference>
<evidence type="ECO:0000313" key="10">
    <source>
        <dbReference type="Proteomes" id="UP000663866"/>
    </source>
</evidence>
<gene>
    <name evidence="8" type="ORF">OVN521_LOCUS10919</name>
    <name evidence="7" type="ORF">WKI299_LOCUS4413</name>
</gene>
<dbReference type="PIRSF" id="PIRSF006060">
    <property type="entry name" value="AA_transporter"/>
    <property type="match status" value="1"/>
</dbReference>
<dbReference type="InterPro" id="IPR004840">
    <property type="entry name" value="Amino_acid_permease_CS"/>
</dbReference>
<keyword evidence="5 6" id="KW-0472">Membrane</keyword>
<evidence type="ECO:0000256" key="1">
    <source>
        <dbReference type="ARBA" id="ARBA00004141"/>
    </source>
</evidence>
<feature type="transmembrane region" description="Helical" evidence="6">
    <location>
        <begin position="181"/>
        <end position="202"/>
    </location>
</feature>
<feature type="transmembrane region" description="Helical" evidence="6">
    <location>
        <begin position="400"/>
        <end position="424"/>
    </location>
</feature>
<evidence type="ECO:0000256" key="6">
    <source>
        <dbReference type="SAM" id="Phobius"/>
    </source>
</evidence>
<dbReference type="PANTHER" id="PTHR45649:SF3">
    <property type="entry name" value="POLYAMINE TRANSPORTER TPO5"/>
    <property type="match status" value="1"/>
</dbReference>
<evidence type="ECO:0000313" key="7">
    <source>
        <dbReference type="EMBL" id="CAF1993959.1"/>
    </source>
</evidence>
<dbReference type="PANTHER" id="PTHR45649">
    <property type="entry name" value="AMINO-ACID PERMEASE BAT1"/>
    <property type="match status" value="1"/>
</dbReference>
<dbReference type="InterPro" id="IPR002293">
    <property type="entry name" value="AA/rel_permease1"/>
</dbReference>
<protein>
    <recommendedName>
        <fullName evidence="11">GABA permease</fullName>
    </recommendedName>
</protein>
<feature type="transmembrane region" description="Helical" evidence="6">
    <location>
        <begin position="307"/>
        <end position="332"/>
    </location>
</feature>
<feature type="transmembrane region" description="Helical" evidence="6">
    <location>
        <begin position="67"/>
        <end position="90"/>
    </location>
</feature>
<dbReference type="EMBL" id="CAJOBG010001420">
    <property type="protein sequence ID" value="CAF3927218.1"/>
    <property type="molecule type" value="Genomic_DNA"/>
</dbReference>
<dbReference type="PROSITE" id="PS00218">
    <property type="entry name" value="AMINO_ACID_PERMEASE_1"/>
    <property type="match status" value="1"/>
</dbReference>
<keyword evidence="2" id="KW-0813">Transport</keyword>
<evidence type="ECO:0000313" key="8">
    <source>
        <dbReference type="EMBL" id="CAF3927218.1"/>
    </source>
</evidence>
<sequence length="523" mass="55981">MVDSENHTASSDADAQLAAMGYKAELPRSLSFFSVLGLSFAIMAVPFGESTTLSIGLTNGGPVTIFYGWIFITIISTIIAASLAEICSAYPTSGGVYYWSAILANKKWGSLASWTTGWLGIVGNWTVTTSICFSGGQLILSAIGLWNESYVPAAWHVVLMYWAVLCVVLLTNIFASKHLDFINAVCVYWTAASVLIILVTVLSMGKGGRRSAAYVFTEFDATRAGWQPGWAFFVGLLQSAYTLTGYGMVAAMCEEVQNPEREVPKAMVLSVAAAGVTGIVYLIPILFVLPDVDTLLAIPTGQPIGYIFMTATGSAGGGFALLCLIVGIQFFAGVGSLTATSRCLYAFSRDGAVPGARIWAKINKRYDVPLNALLFSTLIQGLLGIIYLGSSAAFNAFTGVATICLSASYALPILILLISGRHLVANAHFRLGKFGYAINIITVLWIPLAIILFTMPTVIPVTPSSMNYASVLFVFFGGVSVLWYVINGRKHFTGPHVPTLDEFGKKQILNIATVGDELTDQSR</sequence>
<feature type="transmembrane region" description="Helical" evidence="6">
    <location>
        <begin position="368"/>
        <end position="388"/>
    </location>
</feature>
<organism evidence="7 9">
    <name type="scientific">Rotaria magnacalcarata</name>
    <dbReference type="NCBI Taxonomy" id="392030"/>
    <lineage>
        <taxon>Eukaryota</taxon>
        <taxon>Metazoa</taxon>
        <taxon>Spiralia</taxon>
        <taxon>Gnathifera</taxon>
        <taxon>Rotifera</taxon>
        <taxon>Eurotatoria</taxon>
        <taxon>Bdelloidea</taxon>
        <taxon>Philodinida</taxon>
        <taxon>Philodinidae</taxon>
        <taxon>Rotaria</taxon>
    </lineage>
</organism>
<feature type="transmembrane region" description="Helical" evidence="6">
    <location>
        <begin position="266"/>
        <end position="287"/>
    </location>
</feature>
<dbReference type="EMBL" id="CAJNRF010001094">
    <property type="protein sequence ID" value="CAF1993959.1"/>
    <property type="molecule type" value="Genomic_DNA"/>
</dbReference>
<dbReference type="Proteomes" id="UP000663856">
    <property type="component" value="Unassembled WGS sequence"/>
</dbReference>
<proteinExistence type="predicted"/>
<reference evidence="7" key="1">
    <citation type="submission" date="2021-02" db="EMBL/GenBank/DDBJ databases">
        <authorList>
            <person name="Nowell W R."/>
        </authorList>
    </citation>
    <scope>NUCLEOTIDE SEQUENCE</scope>
</reference>
<comment type="subcellular location">
    <subcellularLocation>
        <location evidence="1">Membrane</location>
        <topology evidence="1">Multi-pass membrane protein</topology>
    </subcellularLocation>
</comment>
<evidence type="ECO:0000256" key="5">
    <source>
        <dbReference type="ARBA" id="ARBA00023136"/>
    </source>
</evidence>
<feature type="transmembrane region" description="Helical" evidence="6">
    <location>
        <begin position="153"/>
        <end position="174"/>
    </location>
</feature>
<keyword evidence="3 6" id="KW-0812">Transmembrane</keyword>
<evidence type="ECO:0000256" key="3">
    <source>
        <dbReference type="ARBA" id="ARBA00022692"/>
    </source>
</evidence>
<feature type="transmembrane region" description="Helical" evidence="6">
    <location>
        <begin position="465"/>
        <end position="486"/>
    </location>
</feature>
<feature type="transmembrane region" description="Helical" evidence="6">
    <location>
        <begin position="230"/>
        <end position="254"/>
    </location>
</feature>
<feature type="transmembrane region" description="Helical" evidence="6">
    <location>
        <begin position="436"/>
        <end position="459"/>
    </location>
</feature>
<dbReference type="Pfam" id="PF13520">
    <property type="entry name" value="AA_permease_2"/>
    <property type="match status" value="1"/>
</dbReference>
<evidence type="ECO:0008006" key="11">
    <source>
        <dbReference type="Google" id="ProtNLM"/>
    </source>
</evidence>
<accession>A0A816MN86</accession>
<dbReference type="GO" id="GO:0016020">
    <property type="term" value="C:membrane"/>
    <property type="evidence" value="ECO:0007669"/>
    <property type="project" value="UniProtKB-SubCell"/>
</dbReference>
<evidence type="ECO:0000256" key="4">
    <source>
        <dbReference type="ARBA" id="ARBA00022989"/>
    </source>
</evidence>
<feature type="transmembrane region" description="Helical" evidence="6">
    <location>
        <begin position="30"/>
        <end position="47"/>
    </location>
</feature>
<evidence type="ECO:0000313" key="9">
    <source>
        <dbReference type="Proteomes" id="UP000663856"/>
    </source>
</evidence>